<feature type="domain" description="Major facilitator superfamily (MFS) profile" evidence="6">
    <location>
        <begin position="34"/>
        <end position="447"/>
    </location>
</feature>
<reference evidence="7 8" key="1">
    <citation type="journal article" date="2019" name="Environ. Microbiol.">
        <title>Species interactions and distinct microbial communities in high Arctic permafrost affected cryosols are associated with the CH4 and CO2 gas fluxes.</title>
        <authorList>
            <person name="Altshuler I."/>
            <person name="Hamel J."/>
            <person name="Turney S."/>
            <person name="Magnuson E."/>
            <person name="Levesque R."/>
            <person name="Greer C."/>
            <person name="Whyte L.G."/>
        </authorList>
    </citation>
    <scope>NUCLEOTIDE SEQUENCE [LARGE SCALE GENOMIC DNA]</scope>
    <source>
        <strain evidence="7 8">S9.2P</strain>
    </source>
</reference>
<gene>
    <name evidence="7" type="ORF">EAH73_02920</name>
</gene>
<evidence type="ECO:0000256" key="1">
    <source>
        <dbReference type="ARBA" id="ARBA00022692"/>
    </source>
</evidence>
<dbReference type="RefSeq" id="WP_140464985.1">
    <property type="nucleotide sequence ID" value="NZ_RCYZ01000001.1"/>
</dbReference>
<dbReference type="PANTHER" id="PTHR23539">
    <property type="entry name" value="MFS TRANSPORTER"/>
    <property type="match status" value="1"/>
</dbReference>
<evidence type="ECO:0000256" key="4">
    <source>
        <dbReference type="SAM" id="MobiDB-lite"/>
    </source>
</evidence>
<dbReference type="PANTHER" id="PTHR23539:SF1">
    <property type="entry name" value="MAJOR FACILITATOR SUPERFAMILY (MFS) PROFILE DOMAIN-CONTAINING PROTEIN"/>
    <property type="match status" value="1"/>
</dbReference>
<protein>
    <submittedName>
        <fullName evidence="7">MFS transporter</fullName>
    </submittedName>
</protein>
<proteinExistence type="predicted"/>
<evidence type="ECO:0000313" key="7">
    <source>
        <dbReference type="EMBL" id="TPG72204.1"/>
    </source>
</evidence>
<dbReference type="Gene3D" id="1.20.1250.20">
    <property type="entry name" value="MFS general substrate transporter like domains"/>
    <property type="match status" value="2"/>
</dbReference>
<dbReference type="InterPro" id="IPR011701">
    <property type="entry name" value="MFS"/>
</dbReference>
<dbReference type="EMBL" id="RCYZ01000001">
    <property type="protein sequence ID" value="TPG72204.1"/>
    <property type="molecule type" value="Genomic_DNA"/>
</dbReference>
<keyword evidence="1 5" id="KW-0812">Transmembrane</keyword>
<feature type="compositionally biased region" description="Low complexity" evidence="4">
    <location>
        <begin position="1"/>
        <end position="23"/>
    </location>
</feature>
<feature type="transmembrane region" description="Helical" evidence="5">
    <location>
        <begin position="191"/>
        <end position="209"/>
    </location>
</feature>
<dbReference type="InterPro" id="IPR020846">
    <property type="entry name" value="MFS_dom"/>
</dbReference>
<evidence type="ECO:0000256" key="3">
    <source>
        <dbReference type="ARBA" id="ARBA00023136"/>
    </source>
</evidence>
<dbReference type="Pfam" id="PF07690">
    <property type="entry name" value="MFS_1"/>
    <property type="match status" value="1"/>
</dbReference>
<name>A0A502HDX4_9BACT</name>
<dbReference type="OrthoDB" id="9812574at2"/>
<evidence type="ECO:0000313" key="8">
    <source>
        <dbReference type="Proteomes" id="UP000317646"/>
    </source>
</evidence>
<keyword evidence="8" id="KW-1185">Reference proteome</keyword>
<feature type="transmembrane region" description="Helical" evidence="5">
    <location>
        <begin position="266"/>
        <end position="288"/>
    </location>
</feature>
<dbReference type="AlphaFoldDB" id="A0A502HDX4"/>
<feature type="transmembrane region" description="Helical" evidence="5">
    <location>
        <begin position="422"/>
        <end position="443"/>
    </location>
</feature>
<sequence length="461" mass="47245">MPPPENLAAPAAAETAPAENAAPDLADDPKGGSIRALRVLNFFIADVQNGMGPYMALFLQSSAGWGPAQIGSALAAGNIAQVLAQTPAGALIDRLRQKRNLLLIGIALIAMAVLATAFFTTRPVVMGGQALIGVAGAVFPPCLAAIALGLVGRQRFDQTQGTNQAFNAAGNMFAALALGAVGYYFNLRWMFYLVGALCAGAVLCVLRINNDDIDFDLARGADPKGAGADAKNDDAQAAAGAPKGSVWDGVQDVLAGFRDLLTQKPVLIFLVSAVIFHFANAAMVPLVTQLLARGVGAKQAVLYTSGYMLASQLVFMVVAAASGKLAGKLGRKPLFLFAFGALTARGILYTVSHAPAALIAVQCMDGLGAGIFGVVGVLIIADLTKGTGRFNAAQGAIATAQGLGAFLSNSVAGYLAKSRGDNFTFLTLAAIAAVGLAFFWVMMPETRDQAESSGPAQPAAA</sequence>
<keyword evidence="2 5" id="KW-1133">Transmembrane helix</keyword>
<evidence type="ECO:0000256" key="5">
    <source>
        <dbReference type="SAM" id="Phobius"/>
    </source>
</evidence>
<keyword evidence="3 5" id="KW-0472">Membrane</keyword>
<feature type="region of interest" description="Disordered" evidence="4">
    <location>
        <begin position="1"/>
        <end position="27"/>
    </location>
</feature>
<comment type="caution">
    <text evidence="7">The sequence shown here is derived from an EMBL/GenBank/DDBJ whole genome shotgun (WGS) entry which is preliminary data.</text>
</comment>
<feature type="transmembrane region" description="Helical" evidence="5">
    <location>
        <begin position="357"/>
        <end position="383"/>
    </location>
</feature>
<organism evidence="7 8">
    <name type="scientific">Hymenobacter nivis</name>
    <dbReference type="NCBI Taxonomy" id="1850093"/>
    <lineage>
        <taxon>Bacteria</taxon>
        <taxon>Pseudomonadati</taxon>
        <taxon>Bacteroidota</taxon>
        <taxon>Cytophagia</taxon>
        <taxon>Cytophagales</taxon>
        <taxon>Hymenobacteraceae</taxon>
        <taxon>Hymenobacter</taxon>
    </lineage>
</organism>
<feature type="transmembrane region" description="Helical" evidence="5">
    <location>
        <begin position="131"/>
        <end position="152"/>
    </location>
</feature>
<dbReference type="PROSITE" id="PS50850">
    <property type="entry name" value="MFS"/>
    <property type="match status" value="1"/>
</dbReference>
<dbReference type="GO" id="GO:0022857">
    <property type="term" value="F:transmembrane transporter activity"/>
    <property type="evidence" value="ECO:0007669"/>
    <property type="project" value="InterPro"/>
</dbReference>
<feature type="transmembrane region" description="Helical" evidence="5">
    <location>
        <begin position="333"/>
        <end position="351"/>
    </location>
</feature>
<feature type="transmembrane region" description="Helical" evidence="5">
    <location>
        <begin position="164"/>
        <end position="185"/>
    </location>
</feature>
<feature type="transmembrane region" description="Helical" evidence="5">
    <location>
        <begin position="101"/>
        <end position="119"/>
    </location>
</feature>
<dbReference type="Proteomes" id="UP000317646">
    <property type="component" value="Unassembled WGS sequence"/>
</dbReference>
<dbReference type="InterPro" id="IPR036259">
    <property type="entry name" value="MFS_trans_sf"/>
</dbReference>
<feature type="transmembrane region" description="Helical" evidence="5">
    <location>
        <begin position="300"/>
        <end position="321"/>
    </location>
</feature>
<accession>A0A502HDX4</accession>
<dbReference type="SUPFAM" id="SSF103473">
    <property type="entry name" value="MFS general substrate transporter"/>
    <property type="match status" value="1"/>
</dbReference>
<evidence type="ECO:0000256" key="2">
    <source>
        <dbReference type="ARBA" id="ARBA00022989"/>
    </source>
</evidence>
<evidence type="ECO:0000259" key="6">
    <source>
        <dbReference type="PROSITE" id="PS50850"/>
    </source>
</evidence>